<keyword evidence="1" id="KW-0812">Transmembrane</keyword>
<dbReference type="InterPro" id="IPR000626">
    <property type="entry name" value="Ubiquitin-like_dom"/>
</dbReference>
<dbReference type="PROSITE" id="PS50053">
    <property type="entry name" value="UBIQUITIN_2"/>
    <property type="match status" value="1"/>
</dbReference>
<keyword evidence="1" id="KW-0472">Membrane</keyword>
<evidence type="ECO:0000259" key="2">
    <source>
        <dbReference type="PROSITE" id="PS50053"/>
    </source>
</evidence>
<keyword evidence="1" id="KW-1133">Transmembrane helix</keyword>
<dbReference type="Gene3D" id="3.10.20.90">
    <property type="entry name" value="Phosphatidylinositol 3-kinase Catalytic Subunit, Chain A, domain 1"/>
    <property type="match status" value="1"/>
</dbReference>
<gene>
    <name evidence="3" type="ORF">PVMG_04205</name>
</gene>
<reference evidence="3 4" key="1">
    <citation type="submission" date="2011-08" db="EMBL/GenBank/DDBJ databases">
        <title>The Genome Sequence of Plasmodium vivax Mauritania I.</title>
        <authorList>
            <consortium name="The Broad Institute Genome Sequencing Platform"/>
            <consortium name="The Broad Institute Genome Sequencing Center for Infectious Disease"/>
            <person name="Neafsey D."/>
            <person name="Carlton J."/>
            <person name="Barnwell J."/>
            <person name="Collins W."/>
            <person name="Escalante A."/>
            <person name="Mullikin J."/>
            <person name="Saul A."/>
            <person name="Guigo R."/>
            <person name="Camara F."/>
            <person name="Young S.K."/>
            <person name="Zeng Q."/>
            <person name="Gargeya S."/>
            <person name="Fitzgerald M."/>
            <person name="Haas B."/>
            <person name="Abouelleil A."/>
            <person name="Alvarado L."/>
            <person name="Arachchi H.M."/>
            <person name="Berlin A."/>
            <person name="Brown A."/>
            <person name="Chapman S.B."/>
            <person name="Chen Z."/>
            <person name="Dunbar C."/>
            <person name="Freedman E."/>
            <person name="Gearin G."/>
            <person name="Gellesch M."/>
            <person name="Goldberg J."/>
            <person name="Griggs A."/>
            <person name="Gujja S."/>
            <person name="Heiman D."/>
            <person name="Howarth C."/>
            <person name="Larson L."/>
            <person name="Lui A."/>
            <person name="MacDonald P.J.P."/>
            <person name="Montmayeur A."/>
            <person name="Murphy C."/>
            <person name="Neiman D."/>
            <person name="Pearson M."/>
            <person name="Priest M."/>
            <person name="Roberts A."/>
            <person name="Saif S."/>
            <person name="Shea T."/>
            <person name="Shenoy N."/>
            <person name="Sisk P."/>
            <person name="Stolte C."/>
            <person name="Sykes S."/>
            <person name="Wortman J."/>
            <person name="Nusbaum C."/>
            <person name="Birren B."/>
        </authorList>
    </citation>
    <scope>NUCLEOTIDE SEQUENCE [LARGE SCALE GENOMIC DNA]</scope>
    <source>
        <strain evidence="3 4">Mauritania I</strain>
    </source>
</reference>
<dbReference type="EMBL" id="KQ235053">
    <property type="protein sequence ID" value="KMZ93055.1"/>
    <property type="molecule type" value="Genomic_DNA"/>
</dbReference>
<dbReference type="Pfam" id="PF00240">
    <property type="entry name" value="ubiquitin"/>
    <property type="match status" value="1"/>
</dbReference>
<feature type="transmembrane region" description="Helical" evidence="1">
    <location>
        <begin position="169"/>
        <end position="196"/>
    </location>
</feature>
<sequence>MVTKLIKFIVLRPRGIPQNLELEVNCSEVIKNVKEKLFWEDLKKELNVRLIYMGKILDEKKKLEDYLSHYYKDLFLNGKPSSSGYESRKDGSGGAIGMSRDTNGKNAAGCSKESFLNIPITIHVKITEKSTSSKGDHLDGKNINTTLAQLSLIMFVSLLWMYRYNYAEAFPFFSSIVLCIFTVLIVSLLFYTYIILLFQVLFKVMAVAYHLVKQSALRVLTYINERKAKLFVRREARGGGAAAKEN</sequence>
<dbReference type="SUPFAM" id="SSF54236">
    <property type="entry name" value="Ubiquitin-like"/>
    <property type="match status" value="1"/>
</dbReference>
<proteinExistence type="predicted"/>
<name>A0A0J9TC55_PLAVI</name>
<evidence type="ECO:0000256" key="1">
    <source>
        <dbReference type="SAM" id="Phobius"/>
    </source>
</evidence>
<dbReference type="Proteomes" id="UP000053776">
    <property type="component" value="Unassembled WGS sequence"/>
</dbReference>
<dbReference type="InterPro" id="IPR029071">
    <property type="entry name" value="Ubiquitin-like_domsf"/>
</dbReference>
<dbReference type="OrthoDB" id="376266at2759"/>
<accession>A0A0J9TC55</accession>
<feature type="domain" description="Ubiquitin-like" evidence="2">
    <location>
        <begin position="6"/>
        <end position="66"/>
    </location>
</feature>
<organism evidence="3 4">
    <name type="scientific">Plasmodium vivax Mauritania I</name>
    <dbReference type="NCBI Taxonomy" id="1035515"/>
    <lineage>
        <taxon>Eukaryota</taxon>
        <taxon>Sar</taxon>
        <taxon>Alveolata</taxon>
        <taxon>Apicomplexa</taxon>
        <taxon>Aconoidasida</taxon>
        <taxon>Haemosporida</taxon>
        <taxon>Plasmodiidae</taxon>
        <taxon>Plasmodium</taxon>
        <taxon>Plasmodium (Plasmodium)</taxon>
    </lineage>
</organism>
<evidence type="ECO:0000313" key="4">
    <source>
        <dbReference type="Proteomes" id="UP000053776"/>
    </source>
</evidence>
<protein>
    <recommendedName>
        <fullName evidence="2">Ubiquitin-like domain-containing protein</fullName>
    </recommendedName>
</protein>
<evidence type="ECO:0000313" key="3">
    <source>
        <dbReference type="EMBL" id="KMZ93055.1"/>
    </source>
</evidence>
<dbReference type="AlphaFoldDB" id="A0A0J9TC55"/>